<keyword evidence="10" id="KW-1133">Transmembrane helix</keyword>
<dbReference type="AlphaFoldDB" id="A0A2A6BB87"/>
<dbReference type="GO" id="GO:0016705">
    <property type="term" value="F:oxidoreductase activity, acting on paired donors, with incorporation or reduction of molecular oxygen"/>
    <property type="evidence" value="ECO:0007669"/>
    <property type="project" value="InterPro"/>
</dbReference>
<keyword evidence="6 8" id="KW-0503">Monooxygenase</keyword>
<evidence type="ECO:0000256" key="1">
    <source>
        <dbReference type="ARBA" id="ARBA00001971"/>
    </source>
</evidence>
<evidence type="ECO:0000313" key="12">
    <source>
        <dbReference type="Proteomes" id="UP000005239"/>
    </source>
</evidence>
<proteinExistence type="inferred from homology"/>
<feature type="compositionally biased region" description="Low complexity" evidence="9">
    <location>
        <begin position="33"/>
        <end position="50"/>
    </location>
</feature>
<keyword evidence="4 8" id="KW-0560">Oxidoreductase</keyword>
<dbReference type="InterPro" id="IPR036396">
    <property type="entry name" value="Cyt_P450_sf"/>
</dbReference>
<keyword evidence="10" id="KW-0812">Transmembrane</keyword>
<evidence type="ECO:0000256" key="9">
    <source>
        <dbReference type="SAM" id="MobiDB-lite"/>
    </source>
</evidence>
<evidence type="ECO:0000313" key="11">
    <source>
        <dbReference type="EnsemblMetazoa" id="PPA15273.1"/>
    </source>
</evidence>
<dbReference type="InterPro" id="IPR017972">
    <property type="entry name" value="Cyt_P450_CS"/>
</dbReference>
<feature type="transmembrane region" description="Helical" evidence="10">
    <location>
        <begin position="98"/>
        <end position="119"/>
    </location>
</feature>
<dbReference type="PRINTS" id="PR00385">
    <property type="entry name" value="P450"/>
</dbReference>
<dbReference type="OrthoDB" id="1055148at2759"/>
<dbReference type="Pfam" id="PF00067">
    <property type="entry name" value="p450"/>
    <property type="match status" value="2"/>
</dbReference>
<feature type="transmembrane region" description="Helical" evidence="10">
    <location>
        <begin position="69"/>
        <end position="86"/>
    </location>
</feature>
<organism evidence="11 12">
    <name type="scientific">Pristionchus pacificus</name>
    <name type="common">Parasitic nematode worm</name>
    <dbReference type="NCBI Taxonomy" id="54126"/>
    <lineage>
        <taxon>Eukaryota</taxon>
        <taxon>Metazoa</taxon>
        <taxon>Ecdysozoa</taxon>
        <taxon>Nematoda</taxon>
        <taxon>Chromadorea</taxon>
        <taxon>Rhabditida</taxon>
        <taxon>Rhabditina</taxon>
        <taxon>Diplogasteromorpha</taxon>
        <taxon>Diplogasteroidea</taxon>
        <taxon>Neodiplogasteridae</taxon>
        <taxon>Pristionchus</taxon>
    </lineage>
</organism>
<comment type="similarity">
    <text evidence="2 8">Belongs to the cytochrome P450 family.</text>
</comment>
<keyword evidence="10" id="KW-0472">Membrane</keyword>
<keyword evidence="12" id="KW-1185">Reference proteome</keyword>
<dbReference type="InterPro" id="IPR001128">
    <property type="entry name" value="Cyt_P450"/>
</dbReference>
<evidence type="ECO:0000256" key="2">
    <source>
        <dbReference type="ARBA" id="ARBA00010617"/>
    </source>
</evidence>
<evidence type="ECO:0000256" key="5">
    <source>
        <dbReference type="ARBA" id="ARBA00023004"/>
    </source>
</evidence>
<sequence length="593" mass="68076">MVSAPHYSLLASSADNVSESPTIRAKQKEESPSDSANSSRHSSFSSSNGRDSSEEPISQQNILARLFQLPEWIVAAGLALLYLIFLRRDNTIWDAQSFLLHLIGLPIFLLCSLSIWRWLRFELRSFIDPLALPPGPMTLPILGSLATINASEPQKSVLKWKAKFGPIFTIALPVPTVVICGYDELRSASTKSETAARPTSYLYTMFLHNKEEGNGMILSSGSTWKKAKSFANSHFNTYGVNDDRIIRRVEEYSEVMVELIEKEMEMKGSVLNLHRILSYTVASIIVQIVLGRSYKIGDEKMEYLKNLLDQVLANEFFRKELELNRVKLESNNNNEETDEDKIDLDNIMAKHINRPTELVNGDMDSIVLAGDIWTGGMETTLTATRWAIIFFMANPEIQETLHREIVARYPRRSNGKFDWTSRREELPYLCATLDEILRLANVLPWNIPHRALRTFTLNDKVIKEGTNLMFSFSSIHHDEELFPDPYKFNPERFLRRVPTREETVQWTIQGRDVNDFVKYEKSEHVCPFGMGLRRCPGEQLAMKELFVFVIVLVQRFRFGQDVSHPPNTTRPMGMTSVPKDYVCRIEKRSDWYD</sequence>
<evidence type="ECO:0000256" key="7">
    <source>
        <dbReference type="PIRSR" id="PIRSR602401-1"/>
    </source>
</evidence>
<accession>A0A2A6BB87</accession>
<keyword evidence="5 7" id="KW-0408">Iron</keyword>
<dbReference type="PROSITE" id="PS00086">
    <property type="entry name" value="CYTOCHROME_P450"/>
    <property type="match status" value="1"/>
</dbReference>
<dbReference type="PANTHER" id="PTHR24303:SF31">
    <property type="entry name" value="CYTOCHROME P450 307A1-RELATED"/>
    <property type="match status" value="1"/>
</dbReference>
<dbReference type="GO" id="GO:0020037">
    <property type="term" value="F:heme binding"/>
    <property type="evidence" value="ECO:0007669"/>
    <property type="project" value="InterPro"/>
</dbReference>
<keyword evidence="3 7" id="KW-0479">Metal-binding</keyword>
<protein>
    <submittedName>
        <fullName evidence="11">Cytochrome P450</fullName>
    </submittedName>
</protein>
<feature type="region of interest" description="Disordered" evidence="9">
    <location>
        <begin position="1"/>
        <end position="54"/>
    </location>
</feature>
<reference evidence="12" key="1">
    <citation type="journal article" date="2008" name="Nat. Genet.">
        <title>The Pristionchus pacificus genome provides a unique perspective on nematode lifestyle and parasitism.</title>
        <authorList>
            <person name="Dieterich C."/>
            <person name="Clifton S.W."/>
            <person name="Schuster L.N."/>
            <person name="Chinwalla A."/>
            <person name="Delehaunty K."/>
            <person name="Dinkelacker I."/>
            <person name="Fulton L."/>
            <person name="Fulton R."/>
            <person name="Godfrey J."/>
            <person name="Minx P."/>
            <person name="Mitreva M."/>
            <person name="Roeseler W."/>
            <person name="Tian H."/>
            <person name="Witte H."/>
            <person name="Yang S.P."/>
            <person name="Wilson R.K."/>
            <person name="Sommer R.J."/>
        </authorList>
    </citation>
    <scope>NUCLEOTIDE SEQUENCE [LARGE SCALE GENOMIC DNA]</scope>
    <source>
        <strain evidence="12">PS312</strain>
    </source>
</reference>
<feature type="compositionally biased region" description="Polar residues" evidence="9">
    <location>
        <begin position="10"/>
        <end position="21"/>
    </location>
</feature>
<dbReference type="InterPro" id="IPR002401">
    <property type="entry name" value="Cyt_P450_E_grp-I"/>
</dbReference>
<evidence type="ECO:0000256" key="3">
    <source>
        <dbReference type="ARBA" id="ARBA00022723"/>
    </source>
</evidence>
<comment type="cofactor">
    <cofactor evidence="1 7">
        <name>heme</name>
        <dbReference type="ChEBI" id="CHEBI:30413"/>
    </cofactor>
</comment>
<dbReference type="Proteomes" id="UP000005239">
    <property type="component" value="Unassembled WGS sequence"/>
</dbReference>
<keyword evidence="7 8" id="KW-0349">Heme</keyword>
<dbReference type="PRINTS" id="PR00463">
    <property type="entry name" value="EP450I"/>
</dbReference>
<accession>A0A8R1YGI9</accession>
<evidence type="ECO:0000256" key="8">
    <source>
        <dbReference type="RuleBase" id="RU000461"/>
    </source>
</evidence>
<dbReference type="GO" id="GO:0005506">
    <property type="term" value="F:iron ion binding"/>
    <property type="evidence" value="ECO:0007669"/>
    <property type="project" value="InterPro"/>
</dbReference>
<name>A0A2A6BB87_PRIPA</name>
<gene>
    <name evidence="11" type="primary">WBGene00104827</name>
</gene>
<dbReference type="Gene3D" id="1.10.630.10">
    <property type="entry name" value="Cytochrome P450"/>
    <property type="match status" value="1"/>
</dbReference>
<feature type="binding site" description="axial binding residue" evidence="7">
    <location>
        <position position="535"/>
    </location>
    <ligand>
        <name>heme</name>
        <dbReference type="ChEBI" id="CHEBI:30413"/>
    </ligand>
    <ligandPart>
        <name>Fe</name>
        <dbReference type="ChEBI" id="CHEBI:18248"/>
    </ligandPart>
</feature>
<evidence type="ECO:0000256" key="10">
    <source>
        <dbReference type="SAM" id="Phobius"/>
    </source>
</evidence>
<evidence type="ECO:0000256" key="4">
    <source>
        <dbReference type="ARBA" id="ARBA00023002"/>
    </source>
</evidence>
<evidence type="ECO:0000256" key="6">
    <source>
        <dbReference type="ARBA" id="ARBA00023033"/>
    </source>
</evidence>
<dbReference type="SUPFAM" id="SSF48264">
    <property type="entry name" value="Cytochrome P450"/>
    <property type="match status" value="1"/>
</dbReference>
<dbReference type="PANTHER" id="PTHR24303">
    <property type="entry name" value="HEME-BINDING MONOOXYGENASE FAMILY"/>
    <property type="match status" value="1"/>
</dbReference>
<dbReference type="EnsemblMetazoa" id="PPA15273.1">
    <property type="protein sequence ID" value="PPA15273.1"/>
    <property type="gene ID" value="WBGene00104827"/>
</dbReference>
<dbReference type="GO" id="GO:0004497">
    <property type="term" value="F:monooxygenase activity"/>
    <property type="evidence" value="ECO:0007669"/>
    <property type="project" value="UniProtKB-KW"/>
</dbReference>
<reference evidence="11" key="2">
    <citation type="submission" date="2022-06" db="UniProtKB">
        <authorList>
            <consortium name="EnsemblMetazoa"/>
        </authorList>
    </citation>
    <scope>IDENTIFICATION</scope>
    <source>
        <strain evidence="11">PS312</strain>
    </source>
</reference>